<proteinExistence type="inferred from homology"/>
<dbReference type="NCBIfam" id="TIGR00087">
    <property type="entry name" value="surE"/>
    <property type="match status" value="1"/>
</dbReference>
<evidence type="ECO:0000256" key="1">
    <source>
        <dbReference type="ARBA" id="ARBA00011062"/>
    </source>
</evidence>
<keyword evidence="2" id="KW-0479">Metal-binding</keyword>
<gene>
    <name evidence="5" type="ORF">H6P81_000929</name>
</gene>
<keyword evidence="3" id="KW-0378">Hydrolase</keyword>
<dbReference type="PANTHER" id="PTHR30457">
    <property type="entry name" value="5'-NUCLEOTIDASE SURE"/>
    <property type="match status" value="1"/>
</dbReference>
<organism evidence="5 6">
    <name type="scientific">Aristolochia fimbriata</name>
    <name type="common">White veined hardy Dutchman's pipe vine</name>
    <dbReference type="NCBI Taxonomy" id="158543"/>
    <lineage>
        <taxon>Eukaryota</taxon>
        <taxon>Viridiplantae</taxon>
        <taxon>Streptophyta</taxon>
        <taxon>Embryophyta</taxon>
        <taxon>Tracheophyta</taxon>
        <taxon>Spermatophyta</taxon>
        <taxon>Magnoliopsida</taxon>
        <taxon>Magnoliidae</taxon>
        <taxon>Piperales</taxon>
        <taxon>Aristolochiaceae</taxon>
        <taxon>Aristolochia</taxon>
    </lineage>
</organism>
<evidence type="ECO:0000313" key="6">
    <source>
        <dbReference type="Proteomes" id="UP000825729"/>
    </source>
</evidence>
<accession>A0AAV7F9B6</accession>
<comment type="caution">
    <text evidence="5">The sequence shown here is derived from an EMBL/GenBank/DDBJ whole genome shotgun (WGS) entry which is preliminary data.</text>
</comment>
<keyword evidence="6" id="KW-1185">Reference proteome</keyword>
<dbReference type="AlphaFoldDB" id="A0AAV7F9B6"/>
<evidence type="ECO:0000313" key="5">
    <source>
        <dbReference type="EMBL" id="KAG9456421.1"/>
    </source>
</evidence>
<dbReference type="InterPro" id="IPR036523">
    <property type="entry name" value="SurE-like_sf"/>
</dbReference>
<dbReference type="InterPro" id="IPR002828">
    <property type="entry name" value="SurE-like_Pase/nucleotidase"/>
</dbReference>
<dbReference type="GO" id="GO:0005829">
    <property type="term" value="C:cytosol"/>
    <property type="evidence" value="ECO:0007669"/>
    <property type="project" value="TreeGrafter"/>
</dbReference>
<reference evidence="5 6" key="1">
    <citation type="submission" date="2021-07" db="EMBL/GenBank/DDBJ databases">
        <title>The Aristolochia fimbriata genome: insights into angiosperm evolution, floral development and chemical biosynthesis.</title>
        <authorList>
            <person name="Jiao Y."/>
        </authorList>
    </citation>
    <scope>NUCLEOTIDE SEQUENCE [LARGE SCALE GENOMIC DNA]</scope>
    <source>
        <strain evidence="5">IBCAS-2021</strain>
        <tissue evidence="5">Leaf</tissue>
    </source>
</reference>
<evidence type="ECO:0000259" key="4">
    <source>
        <dbReference type="Pfam" id="PF01975"/>
    </source>
</evidence>
<dbReference type="EMBL" id="JAINDJ010000002">
    <property type="protein sequence ID" value="KAG9456421.1"/>
    <property type="molecule type" value="Genomic_DNA"/>
</dbReference>
<sequence>MEEKPKILITNDDGIHAAGLRALVQVLVATNQYEVYVSAPDSERSAVGHGILWQASNHATRVEIEGATAYGVQGTPADCASLGVSKALFPGLVPDLVISGINIGANCGYHVVYSGTVAGAREAFLQGFPSLALSYDWVAGKSDVQDFKKGAEACLPLINSVLAESRNKEYPKASFLNINLPTDVNRHKGYKLTKQGKCLINIGWKQITSSIQDGKSAMEITSVAGEELLSSFTPSQIPLTFKREVIGPAKPEEVDTDYGALQQGYISVTPLAALSPASVADQDYYEDWIQRVAESQASSSL</sequence>
<dbReference type="HAMAP" id="MF_00060">
    <property type="entry name" value="SurE"/>
    <property type="match status" value="1"/>
</dbReference>
<feature type="domain" description="Survival protein SurE-like phosphatase/nucleotidase" evidence="4">
    <location>
        <begin position="7"/>
        <end position="197"/>
    </location>
</feature>
<dbReference type="GO" id="GO:0046872">
    <property type="term" value="F:metal ion binding"/>
    <property type="evidence" value="ECO:0007669"/>
    <property type="project" value="UniProtKB-KW"/>
</dbReference>
<dbReference type="PANTHER" id="PTHR30457:SF0">
    <property type="entry name" value="PHOSPHATASE, PUTATIVE (AFU_ORTHOLOGUE AFUA_4G01070)-RELATED"/>
    <property type="match status" value="1"/>
</dbReference>
<dbReference type="InterPro" id="IPR030048">
    <property type="entry name" value="SurE"/>
</dbReference>
<comment type="similarity">
    <text evidence="1">Belongs to the SurE nucleotidase family.</text>
</comment>
<evidence type="ECO:0000256" key="3">
    <source>
        <dbReference type="ARBA" id="ARBA00022801"/>
    </source>
</evidence>
<dbReference type="Proteomes" id="UP000825729">
    <property type="component" value="Unassembled WGS sequence"/>
</dbReference>
<protein>
    <recommendedName>
        <fullName evidence="4">Survival protein SurE-like phosphatase/nucleotidase domain-containing protein</fullName>
    </recommendedName>
</protein>
<evidence type="ECO:0000256" key="2">
    <source>
        <dbReference type="ARBA" id="ARBA00022723"/>
    </source>
</evidence>
<dbReference type="GO" id="GO:0008252">
    <property type="term" value="F:nucleotidase activity"/>
    <property type="evidence" value="ECO:0007669"/>
    <property type="project" value="InterPro"/>
</dbReference>
<dbReference type="SUPFAM" id="SSF64167">
    <property type="entry name" value="SurE-like"/>
    <property type="match status" value="1"/>
</dbReference>
<dbReference type="Pfam" id="PF01975">
    <property type="entry name" value="SurE"/>
    <property type="match status" value="1"/>
</dbReference>
<name>A0AAV7F9B6_ARIFI</name>
<dbReference type="Gene3D" id="3.40.1210.10">
    <property type="entry name" value="Survival protein SurE-like phosphatase/nucleotidase"/>
    <property type="match status" value="1"/>
</dbReference>